<organism evidence="1 2">
    <name type="scientific">Pseudocercospora fuligena</name>
    <dbReference type="NCBI Taxonomy" id="685502"/>
    <lineage>
        <taxon>Eukaryota</taxon>
        <taxon>Fungi</taxon>
        <taxon>Dikarya</taxon>
        <taxon>Ascomycota</taxon>
        <taxon>Pezizomycotina</taxon>
        <taxon>Dothideomycetes</taxon>
        <taxon>Dothideomycetidae</taxon>
        <taxon>Mycosphaerellales</taxon>
        <taxon>Mycosphaerellaceae</taxon>
        <taxon>Pseudocercospora</taxon>
    </lineage>
</organism>
<reference evidence="1" key="1">
    <citation type="submission" date="2020-04" db="EMBL/GenBank/DDBJ databases">
        <title>Draft genome resource of the tomato pathogen Pseudocercospora fuligena.</title>
        <authorList>
            <person name="Zaccaron A."/>
        </authorList>
    </citation>
    <scope>NUCLEOTIDE SEQUENCE</scope>
    <source>
        <strain evidence="1">PF001</strain>
    </source>
</reference>
<dbReference type="EMBL" id="JABCIY010000015">
    <property type="protein sequence ID" value="KAF7197410.1"/>
    <property type="molecule type" value="Genomic_DNA"/>
</dbReference>
<gene>
    <name evidence="1" type="ORF">HII31_01220</name>
</gene>
<comment type="caution">
    <text evidence="1">The sequence shown here is derived from an EMBL/GenBank/DDBJ whole genome shotgun (WGS) entry which is preliminary data.</text>
</comment>
<evidence type="ECO:0000313" key="2">
    <source>
        <dbReference type="Proteomes" id="UP000660729"/>
    </source>
</evidence>
<protein>
    <submittedName>
        <fullName evidence="1">Uncharacterized protein</fullName>
    </submittedName>
</protein>
<accession>A0A8H6VMM9</accession>
<sequence>MRNWVIRHRMSSSTPGTMPNSQITSLDWVGIALKVEDRAVGVGPRAVLHDLVILDRALLKLRRLGVVLFRLRVRPSIDRVARGRRVRLAHGHEVGEYHDTRYEGHGHNQVAEWHMDDTVGYIQIQNFGWHAARRMALDTRAIQPHLQRLGKLGGTSREHNLDAHVTRLWCEKIARYA</sequence>
<name>A0A8H6VMM9_9PEZI</name>
<evidence type="ECO:0000313" key="1">
    <source>
        <dbReference type="EMBL" id="KAF7197410.1"/>
    </source>
</evidence>
<dbReference type="Proteomes" id="UP000660729">
    <property type="component" value="Unassembled WGS sequence"/>
</dbReference>
<keyword evidence="2" id="KW-1185">Reference proteome</keyword>
<dbReference type="AlphaFoldDB" id="A0A8H6VMM9"/>
<proteinExistence type="predicted"/>